<reference evidence="2 3" key="1">
    <citation type="submission" date="2021-06" db="EMBL/GenBank/DDBJ databases">
        <authorList>
            <person name="Sun Q."/>
            <person name="Li D."/>
        </authorList>
    </citation>
    <scope>NUCLEOTIDE SEQUENCE [LARGE SCALE GENOMIC DNA]</scope>
    <source>
        <strain evidence="2 3">MSJ-5</strain>
    </source>
</reference>
<accession>A0ABS6G015</accession>
<proteinExistence type="predicted"/>
<keyword evidence="3" id="KW-1185">Reference proteome</keyword>
<evidence type="ECO:0000313" key="3">
    <source>
        <dbReference type="Proteomes" id="UP000779508"/>
    </source>
</evidence>
<dbReference type="EMBL" id="JAHLQK010000002">
    <property type="protein sequence ID" value="MBU5675847.1"/>
    <property type="molecule type" value="Genomic_DNA"/>
</dbReference>
<keyword evidence="1" id="KW-0472">Membrane</keyword>
<feature type="transmembrane region" description="Helical" evidence="1">
    <location>
        <begin position="6"/>
        <end position="30"/>
    </location>
</feature>
<keyword evidence="1" id="KW-1133">Transmembrane helix</keyword>
<gene>
    <name evidence="2" type="ORF">KQI88_05405</name>
</gene>
<dbReference type="RefSeq" id="WP_216415340.1">
    <property type="nucleotide sequence ID" value="NZ_JAHLQK010000002.1"/>
</dbReference>
<dbReference type="Proteomes" id="UP000779508">
    <property type="component" value="Unassembled WGS sequence"/>
</dbReference>
<comment type="caution">
    <text evidence="2">The sequence shown here is derived from an EMBL/GenBank/DDBJ whole genome shotgun (WGS) entry which is preliminary data.</text>
</comment>
<evidence type="ECO:0000313" key="2">
    <source>
        <dbReference type="EMBL" id="MBU5675847.1"/>
    </source>
</evidence>
<sequence length="113" mass="13600">MDIVFILLLAIFLFAIIYFAVRLAIIPLLYKSEEVVTDNQDFGLIYLRDIEVLNNTELEDVIKFYSDKNSKMEDYKQYQKYVKVLNELKEFGYYTDEAYFIKVEKLKKHFKID</sequence>
<protein>
    <recommendedName>
        <fullName evidence="4">SHOCT domain-containing protein</fullName>
    </recommendedName>
</protein>
<keyword evidence="1" id="KW-0812">Transmembrane</keyword>
<evidence type="ECO:0008006" key="4">
    <source>
        <dbReference type="Google" id="ProtNLM"/>
    </source>
</evidence>
<name>A0ABS6G015_9FIRM</name>
<evidence type="ECO:0000256" key="1">
    <source>
        <dbReference type="SAM" id="Phobius"/>
    </source>
</evidence>
<organism evidence="2 3">
    <name type="scientific">Alkaliphilus flagellatus</name>
    <dbReference type="NCBI Taxonomy" id="2841507"/>
    <lineage>
        <taxon>Bacteria</taxon>
        <taxon>Bacillati</taxon>
        <taxon>Bacillota</taxon>
        <taxon>Clostridia</taxon>
        <taxon>Peptostreptococcales</taxon>
        <taxon>Natronincolaceae</taxon>
        <taxon>Alkaliphilus</taxon>
    </lineage>
</organism>